<name>M1VZ17_CLAP2</name>
<gene>
    <name evidence="2" type="ORF">CPUR_08455</name>
</gene>
<organism evidence="2 3">
    <name type="scientific">Claviceps purpurea (strain 20.1)</name>
    <name type="common">Ergot fungus</name>
    <name type="synonym">Sphacelia segetum</name>
    <dbReference type="NCBI Taxonomy" id="1111077"/>
    <lineage>
        <taxon>Eukaryota</taxon>
        <taxon>Fungi</taxon>
        <taxon>Dikarya</taxon>
        <taxon>Ascomycota</taxon>
        <taxon>Pezizomycotina</taxon>
        <taxon>Sordariomycetes</taxon>
        <taxon>Hypocreomycetidae</taxon>
        <taxon>Hypocreales</taxon>
        <taxon>Clavicipitaceae</taxon>
        <taxon>Claviceps</taxon>
    </lineage>
</organism>
<dbReference type="OrthoDB" id="5418342at2759"/>
<dbReference type="Pfam" id="PF14214">
    <property type="entry name" value="Helitron_like_N"/>
    <property type="match status" value="1"/>
</dbReference>
<accession>M1VZ17</accession>
<feature type="domain" description="Helitron helicase-like" evidence="1">
    <location>
        <begin position="77"/>
        <end position="173"/>
    </location>
</feature>
<keyword evidence="3" id="KW-1185">Reference proteome</keyword>
<evidence type="ECO:0000259" key="1">
    <source>
        <dbReference type="Pfam" id="PF14214"/>
    </source>
</evidence>
<dbReference type="STRING" id="1111077.M1VZ17"/>
<reference evidence="2 3" key="1">
    <citation type="journal article" date="2013" name="PLoS Genet.">
        <title>Plant-symbiotic fungi as chemical engineers: Multi-genome analysis of the Clavicipitaceae reveals dynamics of alkaloid loci.</title>
        <authorList>
            <person name="Schardl C.L."/>
            <person name="Young C.A."/>
            <person name="Hesse U."/>
            <person name="Amyotte S.G."/>
            <person name="Andreeva K."/>
            <person name="Calie P.J."/>
            <person name="Fleetwood D.J."/>
            <person name="Haws D.C."/>
            <person name="Moore N."/>
            <person name="Oeser B."/>
            <person name="Panaccione D.G."/>
            <person name="Schweri K.K."/>
            <person name="Voisey C.R."/>
            <person name="Farman M.L."/>
            <person name="Jaromczyk J.W."/>
            <person name="Roe B.A."/>
            <person name="O'Sullivan D.M."/>
            <person name="Scott B."/>
            <person name="Tudzynski P."/>
            <person name="An Z."/>
            <person name="Arnaoudova E.G."/>
            <person name="Bullock C.T."/>
            <person name="Charlton N.D."/>
            <person name="Chen L."/>
            <person name="Cox M."/>
            <person name="Dinkins R.D."/>
            <person name="Florea S."/>
            <person name="Glenn A.E."/>
            <person name="Gordon A."/>
            <person name="Gueldener U."/>
            <person name="Harris D.R."/>
            <person name="Hollin W."/>
            <person name="Jaromczyk J."/>
            <person name="Johnson R.D."/>
            <person name="Khan A.K."/>
            <person name="Leistner E."/>
            <person name="Leuchtmann A."/>
            <person name="Li C."/>
            <person name="Liu J."/>
            <person name="Liu J."/>
            <person name="Liu M."/>
            <person name="Mace W."/>
            <person name="Machado C."/>
            <person name="Nagabhyru P."/>
            <person name="Pan J."/>
            <person name="Schmid J."/>
            <person name="Sugawara K."/>
            <person name="Steiner U."/>
            <person name="Takach J.E."/>
            <person name="Tanaka E."/>
            <person name="Webb J.S."/>
            <person name="Wilson E.V."/>
            <person name="Wiseman J.L."/>
            <person name="Yoshida R."/>
            <person name="Zeng Z."/>
        </authorList>
    </citation>
    <scope>NUCLEOTIDE SEQUENCE [LARGE SCALE GENOMIC DNA]</scope>
    <source>
        <strain evidence="2 3">20.1</strain>
    </source>
</reference>
<dbReference type="VEuPathDB" id="FungiDB:CPUR_08455"/>
<dbReference type="EMBL" id="CAGA01000093">
    <property type="protein sequence ID" value="CCE34522.1"/>
    <property type="molecule type" value="Genomic_DNA"/>
</dbReference>
<proteinExistence type="predicted"/>
<dbReference type="AlphaFoldDB" id="M1VZ17"/>
<evidence type="ECO:0000313" key="2">
    <source>
        <dbReference type="EMBL" id="CCE34522.1"/>
    </source>
</evidence>
<sequence>MNPSGSGLGEREVVHSQLRTSPTSWIGLASGTWYRPSVRLAHGADIHPFVCPPRTWLALCHEDTDKERLPQQAFHCLRLHERLAELEQSTPFLTNRLFQQYAIDAFIACETTRLDWITGHQENIRADLFVGLEDVLNRDDAVPENLIHRVILPSSFTGSDRHMRQLCQDSMAMEMVLNLRPVGMP</sequence>
<dbReference type="PANTHER" id="PTHR45786:SF74">
    <property type="entry name" value="ATP-DEPENDENT DNA HELICASE"/>
    <property type="match status" value="1"/>
</dbReference>
<dbReference type="eggNOG" id="KOG0987">
    <property type="taxonomic scope" value="Eukaryota"/>
</dbReference>
<dbReference type="InterPro" id="IPR025476">
    <property type="entry name" value="Helitron_helicase-like"/>
</dbReference>
<protein>
    <recommendedName>
        <fullName evidence="1">Helitron helicase-like domain-containing protein</fullName>
    </recommendedName>
</protein>
<dbReference type="HOGENOM" id="CLU_1461167_0_0_1"/>
<comment type="caution">
    <text evidence="2">The sequence shown here is derived from an EMBL/GenBank/DDBJ whole genome shotgun (WGS) entry which is preliminary data.</text>
</comment>
<dbReference type="PANTHER" id="PTHR45786">
    <property type="entry name" value="DNA BINDING PROTEIN-LIKE"/>
    <property type="match status" value="1"/>
</dbReference>
<evidence type="ECO:0000313" key="3">
    <source>
        <dbReference type="Proteomes" id="UP000016801"/>
    </source>
</evidence>
<dbReference type="Proteomes" id="UP000016801">
    <property type="component" value="Unassembled WGS sequence"/>
</dbReference>